<dbReference type="GO" id="GO:0005886">
    <property type="term" value="C:plasma membrane"/>
    <property type="evidence" value="ECO:0007669"/>
    <property type="project" value="UniProtKB-SubCell"/>
</dbReference>
<sequence length="294" mass="33494">MKAKKRRHRLTPYLYIAPSFLVYLIFILIPLACAIIFSFTNYKMQNLRFVGLNNYLRLFRDDVFQKALLNTLVYSFFVVAINLVLGLVVAAVIAEGWFRFGKFCRTIFYIPYIISAIAASMIWLYMYDSTDGVINHVLNALGFMGKDWLLDEHLAMPCLIFMGIWQGMGYCLVVYFSALQGIPRYLYEAAEIDGASKIKQFFKISVPMLSSTTFFLLVMTMIASFQVFAQIITMTGGGPLNTTTTIAHQVYINAFQKNYMGYATSQAVVLFLIVLVITLVFFRYGNKEGDAELD</sequence>
<dbReference type="Proteomes" id="UP000823935">
    <property type="component" value="Unassembled WGS sequence"/>
</dbReference>
<evidence type="ECO:0000256" key="4">
    <source>
        <dbReference type="ARBA" id="ARBA00022692"/>
    </source>
</evidence>
<keyword evidence="2 7" id="KW-0813">Transport</keyword>
<dbReference type="InterPro" id="IPR000515">
    <property type="entry name" value="MetI-like"/>
</dbReference>
<feature type="domain" description="ABC transmembrane type-1" evidence="8">
    <location>
        <begin position="68"/>
        <end position="281"/>
    </location>
</feature>
<reference evidence="9" key="2">
    <citation type="journal article" date="2021" name="PeerJ">
        <title>Extensive microbial diversity within the chicken gut microbiome revealed by metagenomics and culture.</title>
        <authorList>
            <person name="Gilroy R."/>
            <person name="Ravi A."/>
            <person name="Getino M."/>
            <person name="Pursley I."/>
            <person name="Horton D.L."/>
            <person name="Alikhan N.F."/>
            <person name="Baker D."/>
            <person name="Gharbi K."/>
            <person name="Hall N."/>
            <person name="Watson M."/>
            <person name="Adriaenssens E.M."/>
            <person name="Foster-Nyarko E."/>
            <person name="Jarju S."/>
            <person name="Secka A."/>
            <person name="Antonio M."/>
            <person name="Oren A."/>
            <person name="Chaudhuri R.R."/>
            <person name="La Ragione R."/>
            <person name="Hildebrand F."/>
            <person name="Pallen M.J."/>
        </authorList>
    </citation>
    <scope>NUCLEOTIDE SEQUENCE</scope>
    <source>
        <strain evidence="9">CHK190-19873</strain>
    </source>
</reference>
<comment type="similarity">
    <text evidence="7">Belongs to the binding-protein-dependent transport system permease family.</text>
</comment>
<dbReference type="SUPFAM" id="SSF160964">
    <property type="entry name" value="MalF N-terminal region-like"/>
    <property type="match status" value="1"/>
</dbReference>
<evidence type="ECO:0000256" key="6">
    <source>
        <dbReference type="ARBA" id="ARBA00023136"/>
    </source>
</evidence>
<dbReference type="AlphaFoldDB" id="A0A9D1JIR4"/>
<dbReference type="CDD" id="cd06261">
    <property type="entry name" value="TM_PBP2"/>
    <property type="match status" value="1"/>
</dbReference>
<feature type="transmembrane region" description="Helical" evidence="7">
    <location>
        <begin position="154"/>
        <end position="176"/>
    </location>
</feature>
<evidence type="ECO:0000313" key="10">
    <source>
        <dbReference type="Proteomes" id="UP000823935"/>
    </source>
</evidence>
<dbReference type="Pfam" id="PF00528">
    <property type="entry name" value="BPD_transp_1"/>
    <property type="match status" value="1"/>
</dbReference>
<protein>
    <submittedName>
        <fullName evidence="9">Sugar ABC transporter permease</fullName>
    </submittedName>
</protein>
<feature type="transmembrane region" description="Helical" evidence="7">
    <location>
        <begin position="206"/>
        <end position="232"/>
    </location>
</feature>
<evidence type="ECO:0000256" key="7">
    <source>
        <dbReference type="RuleBase" id="RU363032"/>
    </source>
</evidence>
<evidence type="ECO:0000256" key="2">
    <source>
        <dbReference type="ARBA" id="ARBA00022448"/>
    </source>
</evidence>
<organism evidence="9 10">
    <name type="scientific">Candidatus Limivivens intestinipullorum</name>
    <dbReference type="NCBI Taxonomy" id="2840858"/>
    <lineage>
        <taxon>Bacteria</taxon>
        <taxon>Bacillati</taxon>
        <taxon>Bacillota</taxon>
        <taxon>Clostridia</taxon>
        <taxon>Lachnospirales</taxon>
        <taxon>Lachnospiraceae</taxon>
        <taxon>Lachnospiraceae incertae sedis</taxon>
        <taxon>Candidatus Limivivens</taxon>
    </lineage>
</organism>
<accession>A0A9D1JIR4</accession>
<dbReference type="PROSITE" id="PS50928">
    <property type="entry name" value="ABC_TM1"/>
    <property type="match status" value="1"/>
</dbReference>
<comment type="caution">
    <text evidence="9">The sequence shown here is derived from an EMBL/GenBank/DDBJ whole genome shotgun (WGS) entry which is preliminary data.</text>
</comment>
<evidence type="ECO:0000313" key="9">
    <source>
        <dbReference type="EMBL" id="HIS30212.1"/>
    </source>
</evidence>
<keyword evidence="5 7" id="KW-1133">Transmembrane helix</keyword>
<proteinExistence type="inferred from homology"/>
<gene>
    <name evidence="9" type="ORF">IAB44_01470</name>
</gene>
<evidence type="ECO:0000256" key="1">
    <source>
        <dbReference type="ARBA" id="ARBA00004651"/>
    </source>
</evidence>
<feature type="transmembrane region" description="Helical" evidence="7">
    <location>
        <begin position="12"/>
        <end position="39"/>
    </location>
</feature>
<dbReference type="Gene3D" id="1.20.58.370">
    <property type="entry name" value="MalF N-terminal region-like"/>
    <property type="match status" value="1"/>
</dbReference>
<dbReference type="PANTHER" id="PTHR30193">
    <property type="entry name" value="ABC TRANSPORTER PERMEASE PROTEIN"/>
    <property type="match status" value="1"/>
</dbReference>
<feature type="transmembrane region" description="Helical" evidence="7">
    <location>
        <begin position="72"/>
        <end position="94"/>
    </location>
</feature>
<dbReference type="Gene3D" id="1.10.3720.10">
    <property type="entry name" value="MetI-like"/>
    <property type="match status" value="1"/>
</dbReference>
<keyword evidence="4 7" id="KW-0812">Transmembrane</keyword>
<keyword evidence="3" id="KW-1003">Cell membrane</keyword>
<evidence type="ECO:0000256" key="3">
    <source>
        <dbReference type="ARBA" id="ARBA00022475"/>
    </source>
</evidence>
<keyword evidence="6 7" id="KW-0472">Membrane</keyword>
<reference evidence="9" key="1">
    <citation type="submission" date="2020-10" db="EMBL/GenBank/DDBJ databases">
        <authorList>
            <person name="Gilroy R."/>
        </authorList>
    </citation>
    <scope>NUCLEOTIDE SEQUENCE</scope>
    <source>
        <strain evidence="9">CHK190-19873</strain>
    </source>
</reference>
<evidence type="ECO:0000256" key="5">
    <source>
        <dbReference type="ARBA" id="ARBA00022989"/>
    </source>
</evidence>
<feature type="transmembrane region" description="Helical" evidence="7">
    <location>
        <begin position="106"/>
        <end position="126"/>
    </location>
</feature>
<comment type="subcellular location">
    <subcellularLocation>
        <location evidence="1 7">Cell membrane</location>
        <topology evidence="1 7">Multi-pass membrane protein</topology>
    </subcellularLocation>
</comment>
<dbReference type="InterPro" id="IPR035906">
    <property type="entry name" value="MetI-like_sf"/>
</dbReference>
<dbReference type="SUPFAM" id="SSF161098">
    <property type="entry name" value="MetI-like"/>
    <property type="match status" value="1"/>
</dbReference>
<dbReference type="InterPro" id="IPR035277">
    <property type="entry name" value="MalF_N"/>
</dbReference>
<dbReference type="PANTHER" id="PTHR30193:SF37">
    <property type="entry name" value="INNER MEMBRANE ABC TRANSPORTER PERMEASE PROTEIN YCJO"/>
    <property type="match status" value="1"/>
</dbReference>
<evidence type="ECO:0000259" key="8">
    <source>
        <dbReference type="PROSITE" id="PS50928"/>
    </source>
</evidence>
<dbReference type="InterPro" id="IPR051393">
    <property type="entry name" value="ABC_transporter_permease"/>
</dbReference>
<name>A0A9D1JIR4_9FIRM</name>
<dbReference type="GO" id="GO:0055085">
    <property type="term" value="P:transmembrane transport"/>
    <property type="evidence" value="ECO:0007669"/>
    <property type="project" value="InterPro"/>
</dbReference>
<dbReference type="EMBL" id="DVIQ01000007">
    <property type="protein sequence ID" value="HIS30212.1"/>
    <property type="molecule type" value="Genomic_DNA"/>
</dbReference>
<feature type="transmembrane region" description="Helical" evidence="7">
    <location>
        <begin position="259"/>
        <end position="282"/>
    </location>
</feature>